<dbReference type="PANTHER" id="PTHR36455:SF1">
    <property type="entry name" value="BLR8292 PROTEIN"/>
    <property type="match status" value="1"/>
</dbReference>
<name>A0A078S0Q2_BACUN</name>
<comment type="caution">
    <text evidence="1">The sequence shown here is derived from an EMBL/GenBank/DDBJ whole genome shotgun (WGS) entry which is preliminary data.</text>
</comment>
<protein>
    <submittedName>
        <fullName evidence="1">Putative transposase</fullName>
    </submittedName>
</protein>
<gene>
    <name evidence="1" type="ORF">M094_1196</name>
</gene>
<sequence length="121" mass="14166">MFSLNESNRYYLYPYPTDMRKSFYTLSGIVTNQMGKNVRDGDAFIFINANCTCMKILHMEYGGLVIYHMRLEHGHFHLPVINTEEGRIKAIETFWNDLVMMVQGMDGSKVRRYKRSGFHGL</sequence>
<dbReference type="AlphaFoldDB" id="A0A078S0Q2"/>
<dbReference type="Proteomes" id="UP000028013">
    <property type="component" value="Unassembled WGS sequence"/>
</dbReference>
<dbReference type="RefSeq" id="WP_004312010.1">
    <property type="nucleotide sequence ID" value="NZ_JNHN01000174.1"/>
</dbReference>
<dbReference type="NCBIfam" id="NF033819">
    <property type="entry name" value="IS66_TnpB"/>
    <property type="match status" value="1"/>
</dbReference>
<dbReference type="EMBL" id="JNHN01000174">
    <property type="protein sequence ID" value="KDS50271.1"/>
    <property type="molecule type" value="Genomic_DNA"/>
</dbReference>
<dbReference type="PATRIC" id="fig|1339349.3.peg.2372"/>
<evidence type="ECO:0000313" key="1">
    <source>
        <dbReference type="EMBL" id="KDS50271.1"/>
    </source>
</evidence>
<accession>A0A078S0Q2</accession>
<dbReference type="Pfam" id="PF05717">
    <property type="entry name" value="TnpB_IS66"/>
    <property type="match status" value="1"/>
</dbReference>
<dbReference type="PANTHER" id="PTHR36455">
    <property type="match status" value="1"/>
</dbReference>
<organism evidence="1 2">
    <name type="scientific">Bacteroides uniformis str. 3978 T3 ii</name>
    <dbReference type="NCBI Taxonomy" id="1339349"/>
    <lineage>
        <taxon>Bacteria</taxon>
        <taxon>Pseudomonadati</taxon>
        <taxon>Bacteroidota</taxon>
        <taxon>Bacteroidia</taxon>
        <taxon>Bacteroidales</taxon>
        <taxon>Bacteroidaceae</taxon>
        <taxon>Bacteroides</taxon>
    </lineage>
</organism>
<evidence type="ECO:0000313" key="2">
    <source>
        <dbReference type="Proteomes" id="UP000028013"/>
    </source>
</evidence>
<proteinExistence type="predicted"/>
<dbReference type="GeneID" id="49204538"/>
<reference evidence="1 2" key="1">
    <citation type="submission" date="2014-04" db="EMBL/GenBank/DDBJ databases">
        <authorList>
            <person name="Sears C."/>
            <person name="Carroll K."/>
            <person name="Sack B.R."/>
            <person name="Qadri F."/>
            <person name="Myers L.L."/>
            <person name="Chung G.-T."/>
            <person name="Escheverria P."/>
            <person name="Fraser C.M."/>
            <person name="Sadzewicz L."/>
            <person name="Shefchek K.A."/>
            <person name="Tallon L."/>
            <person name="Das S.P."/>
            <person name="Daugherty S."/>
            <person name="Mongodin E.F."/>
        </authorList>
    </citation>
    <scope>NUCLEOTIDE SEQUENCE [LARGE SCALE GENOMIC DNA]</scope>
    <source>
        <strain evidence="1 2">3978 T3 ii</strain>
    </source>
</reference>
<dbReference type="InterPro" id="IPR008878">
    <property type="entry name" value="Transposase_IS66_Orf2"/>
</dbReference>